<dbReference type="CDD" id="cd17546">
    <property type="entry name" value="REC_hyHK_CKI1_RcsC-like"/>
    <property type="match status" value="2"/>
</dbReference>
<dbReference type="Pfam" id="PF02518">
    <property type="entry name" value="HATPase_c"/>
    <property type="match status" value="1"/>
</dbReference>
<organism evidence="14 15">
    <name type="scientific">Halopseudomonas phragmitis</name>
    <dbReference type="NCBI Taxonomy" id="1931241"/>
    <lineage>
        <taxon>Bacteria</taxon>
        <taxon>Pseudomonadati</taxon>
        <taxon>Pseudomonadota</taxon>
        <taxon>Gammaproteobacteria</taxon>
        <taxon>Pseudomonadales</taxon>
        <taxon>Pseudomonadaceae</taxon>
        <taxon>Halopseudomonas</taxon>
    </lineage>
</organism>
<dbReference type="SUPFAM" id="SSF55874">
    <property type="entry name" value="ATPase domain of HSP90 chaperone/DNA topoisomerase II/histidine kinase"/>
    <property type="match status" value="1"/>
</dbReference>
<feature type="transmembrane region" description="Helical" evidence="10">
    <location>
        <begin position="170"/>
        <end position="188"/>
    </location>
</feature>
<evidence type="ECO:0000256" key="6">
    <source>
        <dbReference type="ARBA" id="ARBA00022777"/>
    </source>
</evidence>
<feature type="signal peptide" evidence="11">
    <location>
        <begin position="1"/>
        <end position="24"/>
    </location>
</feature>
<evidence type="ECO:0000256" key="7">
    <source>
        <dbReference type="ARBA" id="ARBA00022840"/>
    </source>
</evidence>
<keyword evidence="10" id="KW-0472">Membrane</keyword>
<protein>
    <recommendedName>
        <fullName evidence="2">histidine kinase</fullName>
        <ecNumber evidence="2">2.7.13.3</ecNumber>
    </recommendedName>
</protein>
<feature type="transmembrane region" description="Helical" evidence="10">
    <location>
        <begin position="200"/>
        <end position="217"/>
    </location>
</feature>
<keyword evidence="4" id="KW-0808">Transferase</keyword>
<keyword evidence="8" id="KW-0902">Two-component regulatory system</keyword>
<dbReference type="Pfam" id="PF00512">
    <property type="entry name" value="HisKA"/>
    <property type="match status" value="1"/>
</dbReference>
<dbReference type="InterPro" id="IPR003594">
    <property type="entry name" value="HATPase_dom"/>
</dbReference>
<dbReference type="PANTHER" id="PTHR45339">
    <property type="entry name" value="HYBRID SIGNAL TRANSDUCTION HISTIDINE KINASE J"/>
    <property type="match status" value="1"/>
</dbReference>
<dbReference type="PANTHER" id="PTHR45339:SF1">
    <property type="entry name" value="HYBRID SIGNAL TRANSDUCTION HISTIDINE KINASE J"/>
    <property type="match status" value="1"/>
</dbReference>
<feature type="modified residue" description="4-aspartylphosphate" evidence="9">
    <location>
        <position position="830"/>
    </location>
</feature>
<comment type="catalytic activity">
    <reaction evidence="1">
        <text>ATP + protein L-histidine = ADP + protein N-phospho-L-histidine.</text>
        <dbReference type="EC" id="2.7.13.3"/>
    </reaction>
</comment>
<dbReference type="Gene3D" id="3.40.50.2300">
    <property type="match status" value="2"/>
</dbReference>
<keyword evidence="3 9" id="KW-0597">Phosphoprotein</keyword>
<feature type="transmembrane region" description="Helical" evidence="10">
    <location>
        <begin position="292"/>
        <end position="311"/>
    </location>
</feature>
<feature type="domain" description="Response regulatory" evidence="13">
    <location>
        <begin position="781"/>
        <end position="900"/>
    </location>
</feature>
<dbReference type="GO" id="GO:0071474">
    <property type="term" value="P:cellular hyperosmotic response"/>
    <property type="evidence" value="ECO:0007669"/>
    <property type="project" value="TreeGrafter"/>
</dbReference>
<dbReference type="AlphaFoldDB" id="A0A1V0B4L9"/>
<feature type="modified residue" description="4-aspartylphosphate" evidence="9">
    <location>
        <position position="688"/>
    </location>
</feature>
<feature type="transmembrane region" description="Helical" evidence="10">
    <location>
        <begin position="237"/>
        <end position="254"/>
    </location>
</feature>
<dbReference type="GO" id="GO:0005524">
    <property type="term" value="F:ATP binding"/>
    <property type="evidence" value="ECO:0007669"/>
    <property type="project" value="UniProtKB-KW"/>
</dbReference>
<evidence type="ECO:0000256" key="10">
    <source>
        <dbReference type="SAM" id="Phobius"/>
    </source>
</evidence>
<dbReference type="KEGG" id="ppha:BVH74_08985"/>
<proteinExistence type="predicted"/>
<evidence type="ECO:0000256" key="1">
    <source>
        <dbReference type="ARBA" id="ARBA00000085"/>
    </source>
</evidence>
<reference evidence="14 15" key="1">
    <citation type="submission" date="2017-03" db="EMBL/GenBank/DDBJ databases">
        <title>Complete genome sequence of the novel DNRA strain Pseudomonas sp. S-6-2 isolated from Chinese polluted river sediment. Journal of Biotechnology.</title>
        <authorList>
            <person name="Li J."/>
            <person name="Xiang F."/>
            <person name="Wang L."/>
            <person name="Xi L."/>
            <person name="Liu J."/>
        </authorList>
    </citation>
    <scope>NUCLEOTIDE SEQUENCE [LARGE SCALE GENOMIC DNA]</scope>
    <source>
        <strain evidence="14 15">S-6-2</strain>
    </source>
</reference>
<dbReference type="InterPro" id="IPR005467">
    <property type="entry name" value="His_kinase_dom"/>
</dbReference>
<name>A0A1V0B4L9_9GAMM</name>
<dbReference type="SUPFAM" id="SSF52172">
    <property type="entry name" value="CheY-like"/>
    <property type="match status" value="2"/>
</dbReference>
<dbReference type="Pfam" id="PF07696">
    <property type="entry name" value="7TMR-DISMED2"/>
    <property type="match status" value="1"/>
</dbReference>
<sequence length="907" mass="100143">MTAYRLLVCSLVGLFLLFSPLSQASGHPQTGLRTFVDASGELDLADMLSNRYINRFVPAPPGPLQLPGQGAALWLMLPLADNHPKWLELDNRVIPSIHFYLLEDGIPRSRFHTGAYQPPSQRPLPHAAFSFPVEPQAESQAVIYLRLHSDYAMTTGLHLHDTPTAIAEHTLGQALSGILVGLMLAIMLHGLLQGLVGRDLLHLLLALSGLILSLSSLGTIDWAARQIPLLYGPASDFLHLLAMPIILLLTLGMLPERDPTPARRAVLAGALLCAACALLAALQPGLMPHLSSLLHLGVPLFTMALIGHLWLRQQGIDRTFLFGALLMIASWLVETEQLQLVHHQNLADFVLWLALVSFAWSLHKRLQRQLANQRRSNSAEATHQAERRAKAEFLARISHEIRTPMNGVLGMSELLLDTALSAKQRDYVQTIHSSGNDLLNLINEILDMSRLESGQLILENVQFDLHALVNDCLDIFRSRVDGHSLELISFVHPEVPRTLQGDPTRLRQILLNLLTNALRHTSQGEIMLAVALEKKSRDEQVLRFAVQDSGTSMPSEARDCLLRADPGRSQAGPYDGSGYLGLAISRQLIHMMHGQLGIKQGNEQGNTVWFTLPAQAVTSQTEPDSEGRCLQERSVLIVDDNATCRKVLQQQTSAWGMQPQVAASGKEALALLRSQANLGTPFDILLVDQSMPGMSGLELASRLKDDPGIPDDLLIIMLTGINQLPSRVVARNAGIRRVLNKPVAGYTLRTTLIDEWLQHHEQAHTEALTTESDASLGTPFRVLIAEDNSISTKVIRGMLSKLKIDAEAVSNGQQALEAAKSGRFDLILMDCEMPEMDGFTAAERIRQWEQHNGRQPLPIIALTAHILPEHRERARKAGMDGHMAKPVELSQLKEQMSYWIERRSLKA</sequence>
<dbReference type="InterPro" id="IPR011006">
    <property type="entry name" value="CheY-like_superfamily"/>
</dbReference>
<dbReference type="Proteomes" id="UP000243488">
    <property type="component" value="Chromosome"/>
</dbReference>
<dbReference type="InterPro" id="IPR001789">
    <property type="entry name" value="Sig_transdc_resp-reg_receiver"/>
</dbReference>
<dbReference type="PROSITE" id="PS50109">
    <property type="entry name" value="HIS_KIN"/>
    <property type="match status" value="1"/>
</dbReference>
<keyword evidence="10" id="KW-1133">Transmembrane helix</keyword>
<dbReference type="EMBL" id="CP020100">
    <property type="protein sequence ID" value="AQZ94873.1"/>
    <property type="molecule type" value="Genomic_DNA"/>
</dbReference>
<dbReference type="FunFam" id="1.10.287.130:FF:000002">
    <property type="entry name" value="Two-component osmosensing histidine kinase"/>
    <property type="match status" value="1"/>
</dbReference>
<gene>
    <name evidence="14" type="ORF">BVH74_08985</name>
</gene>
<evidence type="ECO:0000256" key="11">
    <source>
        <dbReference type="SAM" id="SignalP"/>
    </source>
</evidence>
<dbReference type="Gene3D" id="3.30.565.10">
    <property type="entry name" value="Histidine kinase-like ATPase, C-terminal domain"/>
    <property type="match status" value="1"/>
</dbReference>
<dbReference type="EC" id="2.7.13.3" evidence="2"/>
<dbReference type="Gene3D" id="1.10.287.130">
    <property type="match status" value="1"/>
</dbReference>
<keyword evidence="6" id="KW-0418">Kinase</keyword>
<dbReference type="Gene3D" id="2.60.40.2380">
    <property type="match status" value="1"/>
</dbReference>
<dbReference type="GO" id="GO:0000155">
    <property type="term" value="F:phosphorelay sensor kinase activity"/>
    <property type="evidence" value="ECO:0007669"/>
    <property type="project" value="InterPro"/>
</dbReference>
<feature type="transmembrane region" description="Helical" evidence="10">
    <location>
        <begin position="266"/>
        <end position="286"/>
    </location>
</feature>
<feature type="transmembrane region" description="Helical" evidence="10">
    <location>
        <begin position="318"/>
        <end position="333"/>
    </location>
</feature>
<evidence type="ECO:0000313" key="14">
    <source>
        <dbReference type="EMBL" id="AQZ94873.1"/>
    </source>
</evidence>
<dbReference type="InterPro" id="IPR036890">
    <property type="entry name" value="HATPase_C_sf"/>
</dbReference>
<evidence type="ECO:0000313" key="15">
    <source>
        <dbReference type="Proteomes" id="UP000243488"/>
    </source>
</evidence>
<dbReference type="SMART" id="SM00388">
    <property type="entry name" value="HisKA"/>
    <property type="match status" value="1"/>
</dbReference>
<dbReference type="InterPro" id="IPR011622">
    <property type="entry name" value="7TMR_DISM_rcpt_extracell_dom2"/>
</dbReference>
<evidence type="ECO:0000256" key="5">
    <source>
        <dbReference type="ARBA" id="ARBA00022741"/>
    </source>
</evidence>
<evidence type="ECO:0000256" key="4">
    <source>
        <dbReference type="ARBA" id="ARBA00022679"/>
    </source>
</evidence>
<feature type="domain" description="Response regulatory" evidence="13">
    <location>
        <begin position="634"/>
        <end position="756"/>
    </location>
</feature>
<dbReference type="SUPFAM" id="SSF47384">
    <property type="entry name" value="Homodimeric domain of signal transducing histidine kinase"/>
    <property type="match status" value="1"/>
</dbReference>
<keyword evidence="7" id="KW-0067">ATP-binding</keyword>
<dbReference type="PROSITE" id="PS50110">
    <property type="entry name" value="RESPONSE_REGULATORY"/>
    <property type="match status" value="2"/>
</dbReference>
<keyword evidence="10" id="KW-0812">Transmembrane</keyword>
<keyword evidence="11" id="KW-0732">Signal</keyword>
<feature type="chain" id="PRO_5012234177" description="histidine kinase" evidence="11">
    <location>
        <begin position="25"/>
        <end position="907"/>
    </location>
</feature>
<accession>A0A1V0B4L9</accession>
<dbReference type="SMART" id="SM00387">
    <property type="entry name" value="HATPase_c"/>
    <property type="match status" value="1"/>
</dbReference>
<dbReference type="InterPro" id="IPR036097">
    <property type="entry name" value="HisK_dim/P_sf"/>
</dbReference>
<feature type="domain" description="Histidine kinase" evidence="12">
    <location>
        <begin position="396"/>
        <end position="616"/>
    </location>
</feature>
<keyword evidence="15" id="KW-1185">Reference proteome</keyword>
<evidence type="ECO:0000259" key="12">
    <source>
        <dbReference type="PROSITE" id="PS50109"/>
    </source>
</evidence>
<dbReference type="CDD" id="cd00082">
    <property type="entry name" value="HisKA"/>
    <property type="match status" value="1"/>
</dbReference>
<dbReference type="Pfam" id="PF00072">
    <property type="entry name" value="Response_reg"/>
    <property type="match status" value="2"/>
</dbReference>
<evidence type="ECO:0000259" key="13">
    <source>
        <dbReference type="PROSITE" id="PS50110"/>
    </source>
</evidence>
<evidence type="ECO:0000256" key="2">
    <source>
        <dbReference type="ARBA" id="ARBA00012438"/>
    </source>
</evidence>
<dbReference type="SMART" id="SM00448">
    <property type="entry name" value="REC"/>
    <property type="match status" value="2"/>
</dbReference>
<dbReference type="STRING" id="1931241.BVH74_08985"/>
<dbReference type="InterPro" id="IPR003661">
    <property type="entry name" value="HisK_dim/P_dom"/>
</dbReference>
<evidence type="ECO:0000256" key="3">
    <source>
        <dbReference type="ARBA" id="ARBA00022553"/>
    </source>
</evidence>
<keyword evidence="5" id="KW-0547">Nucleotide-binding</keyword>
<evidence type="ECO:0000256" key="9">
    <source>
        <dbReference type="PROSITE-ProRule" id="PRU00169"/>
    </source>
</evidence>
<evidence type="ECO:0000256" key="8">
    <source>
        <dbReference type="ARBA" id="ARBA00023012"/>
    </source>
</evidence>